<reference evidence="18 19" key="1">
    <citation type="submission" date="2022-06" db="EMBL/GenBank/DDBJ databases">
        <title>Genomic Encyclopedia of Archaeal and Bacterial Type Strains, Phase II (KMG-II): from individual species to whole genera.</title>
        <authorList>
            <person name="Goeker M."/>
        </authorList>
    </citation>
    <scope>NUCLEOTIDE SEQUENCE [LARGE SCALE GENOMIC DNA]</scope>
    <source>
        <strain evidence="18 19">DSM 45037</strain>
    </source>
</reference>
<evidence type="ECO:0000256" key="9">
    <source>
        <dbReference type="ARBA" id="ARBA00023125"/>
    </source>
</evidence>
<evidence type="ECO:0000256" key="15">
    <source>
        <dbReference type="PROSITE-ProRule" id="PRU00560"/>
    </source>
</evidence>
<dbReference type="Gene3D" id="1.10.486.10">
    <property type="entry name" value="PCRA, domain 4"/>
    <property type="match status" value="1"/>
</dbReference>
<protein>
    <recommendedName>
        <fullName evidence="13">DNA 3'-5' helicase</fullName>
        <ecNumber evidence="13">5.6.2.4</ecNumber>
    </recommendedName>
</protein>
<dbReference type="InterPro" id="IPR014016">
    <property type="entry name" value="UvrD-like_ATP-bd"/>
</dbReference>
<evidence type="ECO:0000256" key="10">
    <source>
        <dbReference type="ARBA" id="ARBA00023204"/>
    </source>
</evidence>
<dbReference type="SUPFAM" id="SSF52540">
    <property type="entry name" value="P-loop containing nucleoside triphosphate hydrolases"/>
    <property type="match status" value="1"/>
</dbReference>
<evidence type="ECO:0000256" key="7">
    <source>
        <dbReference type="ARBA" id="ARBA00022839"/>
    </source>
</evidence>
<dbReference type="InterPro" id="IPR027417">
    <property type="entry name" value="P-loop_NTPase"/>
</dbReference>
<evidence type="ECO:0000259" key="17">
    <source>
        <dbReference type="PROSITE" id="PS51217"/>
    </source>
</evidence>
<keyword evidence="9" id="KW-0238">DNA-binding</keyword>
<dbReference type="Pfam" id="PF13361">
    <property type="entry name" value="UvrD_C"/>
    <property type="match status" value="2"/>
</dbReference>
<keyword evidence="7" id="KW-0269">Exonuclease</keyword>
<keyword evidence="6 15" id="KW-0347">Helicase</keyword>
<dbReference type="CDD" id="cd17932">
    <property type="entry name" value="DEXQc_UvrD"/>
    <property type="match status" value="1"/>
</dbReference>
<feature type="domain" description="UvrD-like helicase ATP-binding" evidence="16">
    <location>
        <begin position="28"/>
        <end position="373"/>
    </location>
</feature>
<dbReference type="SUPFAM" id="SSF52980">
    <property type="entry name" value="Restriction endonuclease-like"/>
    <property type="match status" value="1"/>
</dbReference>
<dbReference type="RefSeq" id="WP_253654851.1">
    <property type="nucleotide sequence ID" value="NZ_BAAAOE010000002.1"/>
</dbReference>
<dbReference type="InterPro" id="IPR013986">
    <property type="entry name" value="DExx_box_DNA_helicase_dom_sf"/>
</dbReference>
<feature type="domain" description="UvrD-like helicase C-terminal" evidence="17">
    <location>
        <begin position="374"/>
        <end position="693"/>
    </location>
</feature>
<dbReference type="EC" id="5.6.2.4" evidence="13"/>
<keyword evidence="19" id="KW-1185">Reference proteome</keyword>
<keyword evidence="2" id="KW-0540">Nuclease</keyword>
<dbReference type="Gene3D" id="3.90.320.10">
    <property type="match status" value="1"/>
</dbReference>
<comment type="similarity">
    <text evidence="1">Belongs to the helicase family. UvrD subfamily.</text>
</comment>
<evidence type="ECO:0000256" key="3">
    <source>
        <dbReference type="ARBA" id="ARBA00022741"/>
    </source>
</evidence>
<evidence type="ECO:0000256" key="1">
    <source>
        <dbReference type="ARBA" id="ARBA00009922"/>
    </source>
</evidence>
<organism evidence="18 19">
    <name type="scientific">Williamsia serinedens</name>
    <dbReference type="NCBI Taxonomy" id="391736"/>
    <lineage>
        <taxon>Bacteria</taxon>
        <taxon>Bacillati</taxon>
        <taxon>Actinomycetota</taxon>
        <taxon>Actinomycetes</taxon>
        <taxon>Mycobacteriales</taxon>
        <taxon>Nocardiaceae</taxon>
        <taxon>Williamsia</taxon>
    </lineage>
</organism>
<comment type="caution">
    <text evidence="18">The sequence shown here is derived from an EMBL/GenBank/DDBJ whole genome shotgun (WGS) entry which is preliminary data.</text>
</comment>
<proteinExistence type="inferred from homology"/>
<dbReference type="InterPro" id="IPR011604">
    <property type="entry name" value="PDDEXK-like_dom_sf"/>
</dbReference>
<feature type="binding site" evidence="15">
    <location>
        <begin position="49"/>
        <end position="56"/>
    </location>
    <ligand>
        <name>ATP</name>
        <dbReference type="ChEBI" id="CHEBI:30616"/>
    </ligand>
</feature>
<dbReference type="PROSITE" id="PS51198">
    <property type="entry name" value="UVRD_HELICASE_ATP_BIND"/>
    <property type="match status" value="1"/>
</dbReference>
<evidence type="ECO:0000256" key="6">
    <source>
        <dbReference type="ARBA" id="ARBA00022806"/>
    </source>
</evidence>
<evidence type="ECO:0000313" key="19">
    <source>
        <dbReference type="Proteomes" id="UP001205740"/>
    </source>
</evidence>
<evidence type="ECO:0000256" key="8">
    <source>
        <dbReference type="ARBA" id="ARBA00022840"/>
    </source>
</evidence>
<dbReference type="PROSITE" id="PS51217">
    <property type="entry name" value="UVRD_HELICASE_CTER"/>
    <property type="match status" value="1"/>
</dbReference>
<keyword evidence="4" id="KW-0227">DNA damage</keyword>
<dbReference type="Pfam" id="PF12705">
    <property type="entry name" value="PDDEXK_1"/>
    <property type="match status" value="1"/>
</dbReference>
<dbReference type="InterPro" id="IPR011335">
    <property type="entry name" value="Restrct_endonuc-II-like"/>
</dbReference>
<dbReference type="Pfam" id="PF00580">
    <property type="entry name" value="UvrD-helicase"/>
    <property type="match status" value="1"/>
</dbReference>
<evidence type="ECO:0000256" key="5">
    <source>
        <dbReference type="ARBA" id="ARBA00022801"/>
    </source>
</evidence>
<gene>
    <name evidence="18" type="ORF">LX12_002470</name>
</gene>
<dbReference type="InterPro" id="IPR038726">
    <property type="entry name" value="PDDEXK_AddAB-type"/>
</dbReference>
<dbReference type="GO" id="GO:0004386">
    <property type="term" value="F:helicase activity"/>
    <property type="evidence" value="ECO:0007669"/>
    <property type="project" value="UniProtKB-KW"/>
</dbReference>
<evidence type="ECO:0000256" key="4">
    <source>
        <dbReference type="ARBA" id="ARBA00022763"/>
    </source>
</evidence>
<keyword evidence="5 15" id="KW-0378">Hydrolase</keyword>
<evidence type="ECO:0000256" key="13">
    <source>
        <dbReference type="ARBA" id="ARBA00034808"/>
    </source>
</evidence>
<evidence type="ECO:0000256" key="2">
    <source>
        <dbReference type="ARBA" id="ARBA00022722"/>
    </source>
</evidence>
<keyword evidence="8 15" id="KW-0067">ATP-binding</keyword>
<keyword evidence="10" id="KW-0234">DNA repair</keyword>
<comment type="catalytic activity">
    <reaction evidence="12">
        <text>Couples ATP hydrolysis with the unwinding of duplex DNA by translocating in the 3'-5' direction.</text>
        <dbReference type="EC" id="5.6.2.4"/>
    </reaction>
</comment>
<accession>A0ABT1H3S1</accession>
<dbReference type="EMBL" id="JAMTCG010000004">
    <property type="protein sequence ID" value="MCP2161275.1"/>
    <property type="molecule type" value="Genomic_DNA"/>
</dbReference>
<dbReference type="PANTHER" id="PTHR11070:SF55">
    <property type="entry name" value="DNA 3'-5' HELICASE"/>
    <property type="match status" value="1"/>
</dbReference>
<name>A0ABT1H3S1_9NOCA</name>
<comment type="catalytic activity">
    <reaction evidence="14">
        <text>ATP + H2O = ADP + phosphate + H(+)</text>
        <dbReference type="Rhea" id="RHEA:13065"/>
        <dbReference type="ChEBI" id="CHEBI:15377"/>
        <dbReference type="ChEBI" id="CHEBI:15378"/>
        <dbReference type="ChEBI" id="CHEBI:30616"/>
        <dbReference type="ChEBI" id="CHEBI:43474"/>
        <dbReference type="ChEBI" id="CHEBI:456216"/>
        <dbReference type="EC" id="5.6.2.4"/>
    </reaction>
</comment>
<sequence>MTDVLTAGAFTRRPVISARSLSAALGLPPPTDEQVAVIEAPMEPLLVVAGAGAGKTETMAARVVWLVANRMVSPDEITGLTFTRKAAAELAARIRRRLAMLAASSAMLQWDPDGSTRAVLRAADPEVSTYHAYAGRLIADHGLLLPVEPASTLLSETELWQVAFEVVGGWTDDLETTKTPQGVTESVLSLYSDAAEHLVDLAEIARSGTELHRLIDTLPPGPRQRAEPAKTLRDMQAVVAERHRLVPLVQRLADTMRSQNVLDFGSQMSLAARLVRDHPEVAEAERATVRAVLLDEYQDTGHSQRILLSRLFGGLSGPDRPLVAVTAVGDPIQSIYGWRGASAANLPRFATDFPTASGSPAPRRELLTSWRNPRTALRLANRVSEDLRAAGIPVSVLRSRDDAPEGSVDVALHETVDDERRWIADVVVEEYDAAERAGQSPPTTAILVRRNEDSAPLAAELEKRNIPVEVVGIGGLLFVPEIQDIVATLRLMADPMAGTAAMRLLTGARFRLGAADLAALWRRARELAVAGGPGAAGTVDSVAALDDALDAVLPSDSVDQAGLGDAIADPGEASRYSPTGHQRIVALGHMLDGLRRRIGQSLPDLVADVEATLGVAVETQVRARRMRGVITGREHLDAFAEHVATYAERPSATLSGLLAFLDSAATVEKGLEMGAVEIADDRVQILTMHAAKGLEWEVIVLPHVCTDIFPGGKADGTWLGSARELPADLRGDLADASGVGFPPLRLEGVDDRKELVERIDDHKQALRDRKLEEDRRLLYVALTRTQRRLLVSGHHWTAKHDKPKGPSEFLAEIAEIVREADDPGMRIVTWADDPADGATNPLAEQAVAVEWPRDPLGDHRPSIVAGADRVREALRRRGAPGLFDTPTSVAAADPDPDDDLTVLEREVDALLAERAAESVYDLEVALPQHLSVSELVELDTDQAAFARRLRRPMPFKPNRLARRGTAFHAWVERRFGATRLLDTDELPGAADESTDADADLAALREAFLASPWAARTPTEVEVPFETVVGDTVVRGRIDAVFTEPDGSAIVVDWKTGALPDAAHRASLQVQLAAYRVAWSELSGVPLDRVRAAFHYVRPGVTVEPDDLPDRDGLARLLAVRTPDGSAERS</sequence>
<keyword evidence="11" id="KW-0413">Isomerase</keyword>
<keyword evidence="3 15" id="KW-0547">Nucleotide-binding</keyword>
<evidence type="ECO:0000256" key="11">
    <source>
        <dbReference type="ARBA" id="ARBA00023235"/>
    </source>
</evidence>
<dbReference type="PANTHER" id="PTHR11070">
    <property type="entry name" value="UVRD / RECB / PCRA DNA HELICASE FAMILY MEMBER"/>
    <property type="match status" value="1"/>
</dbReference>
<dbReference type="InterPro" id="IPR014017">
    <property type="entry name" value="DNA_helicase_UvrD-like_C"/>
</dbReference>
<dbReference type="Gene3D" id="3.40.50.300">
    <property type="entry name" value="P-loop containing nucleotide triphosphate hydrolases"/>
    <property type="match status" value="3"/>
</dbReference>
<evidence type="ECO:0000259" key="16">
    <source>
        <dbReference type="PROSITE" id="PS51198"/>
    </source>
</evidence>
<evidence type="ECO:0000256" key="14">
    <source>
        <dbReference type="ARBA" id="ARBA00048988"/>
    </source>
</evidence>
<dbReference type="InterPro" id="IPR000212">
    <property type="entry name" value="DNA_helicase_UvrD/REP"/>
</dbReference>
<evidence type="ECO:0000313" key="18">
    <source>
        <dbReference type="EMBL" id="MCP2161275.1"/>
    </source>
</evidence>
<dbReference type="Gene3D" id="1.10.10.160">
    <property type="match status" value="1"/>
</dbReference>
<dbReference type="Proteomes" id="UP001205740">
    <property type="component" value="Unassembled WGS sequence"/>
</dbReference>
<evidence type="ECO:0000256" key="12">
    <source>
        <dbReference type="ARBA" id="ARBA00034617"/>
    </source>
</evidence>